<gene>
    <name evidence="2" type="ORF">D5F11_020780</name>
</gene>
<name>A0A429X365_SIMTE</name>
<protein>
    <submittedName>
        <fullName evidence="2">Nucleotidyltransferase family protein</fullName>
    </submittedName>
</protein>
<dbReference type="RefSeq" id="WP_120118768.1">
    <property type="nucleotide sequence ID" value="NZ_QYTW02000028.1"/>
</dbReference>
<sequence length="204" mass="23069">MNFKTAGLLLAAGLSSRMGKLKALLPWEGMPLIQYQIEQMKQAGIDEIIVVLGYKAEYLQKIISTFEIKAVINKNYEYGKSSSIRKGISSLHKEVDGIFISAVDQPVPSAILKKMKAHLEENEAAVVIPTYEMKRGHPILLHASTKNDLLLVNEETLGLRSVIRKYQQQIAYLEVNDPSILLNFNKQEDYDKSDREASNENFRD</sequence>
<feature type="domain" description="MobA-like NTP transferase" evidence="1">
    <location>
        <begin position="7"/>
        <end position="167"/>
    </location>
</feature>
<dbReference type="AlphaFoldDB" id="A0A429X365"/>
<evidence type="ECO:0000313" key="2">
    <source>
        <dbReference type="EMBL" id="RST57800.1"/>
    </source>
</evidence>
<dbReference type="CDD" id="cd04182">
    <property type="entry name" value="GT_2_like_f"/>
    <property type="match status" value="1"/>
</dbReference>
<dbReference type="EMBL" id="QYTW02000028">
    <property type="protein sequence ID" value="RST57800.1"/>
    <property type="molecule type" value="Genomic_DNA"/>
</dbReference>
<dbReference type="SUPFAM" id="SSF53448">
    <property type="entry name" value="Nucleotide-diphospho-sugar transferases"/>
    <property type="match status" value="1"/>
</dbReference>
<keyword evidence="2" id="KW-0808">Transferase</keyword>
<evidence type="ECO:0000259" key="1">
    <source>
        <dbReference type="Pfam" id="PF12804"/>
    </source>
</evidence>
<accession>A0A429X365</accession>
<dbReference type="Pfam" id="PF12804">
    <property type="entry name" value="NTP_transf_3"/>
    <property type="match status" value="1"/>
</dbReference>
<reference evidence="2 3" key="1">
    <citation type="submission" date="2018-12" db="EMBL/GenBank/DDBJ databases">
        <authorList>
            <person name="Sun L."/>
            <person name="Chen Z."/>
        </authorList>
    </citation>
    <scope>NUCLEOTIDE SEQUENCE [LARGE SCALE GENOMIC DNA]</scope>
    <source>
        <strain evidence="2 3">LMG 29736</strain>
    </source>
</reference>
<dbReference type="InterPro" id="IPR029044">
    <property type="entry name" value="Nucleotide-diphossugar_trans"/>
</dbReference>
<proteinExistence type="predicted"/>
<dbReference type="InterPro" id="IPR025877">
    <property type="entry name" value="MobA-like_NTP_Trfase"/>
</dbReference>
<dbReference type="OrthoDB" id="285216at2"/>
<dbReference type="PANTHER" id="PTHR43777:SF1">
    <property type="entry name" value="MOLYBDENUM COFACTOR CYTIDYLYLTRANSFERASE"/>
    <property type="match status" value="1"/>
</dbReference>
<comment type="caution">
    <text evidence="2">The sequence shown here is derived from an EMBL/GenBank/DDBJ whole genome shotgun (WGS) entry which is preliminary data.</text>
</comment>
<dbReference type="PANTHER" id="PTHR43777">
    <property type="entry name" value="MOLYBDENUM COFACTOR CYTIDYLYLTRANSFERASE"/>
    <property type="match status" value="1"/>
</dbReference>
<dbReference type="GO" id="GO:0016779">
    <property type="term" value="F:nucleotidyltransferase activity"/>
    <property type="evidence" value="ECO:0007669"/>
    <property type="project" value="UniProtKB-ARBA"/>
</dbReference>
<dbReference type="Gene3D" id="3.90.550.10">
    <property type="entry name" value="Spore Coat Polysaccharide Biosynthesis Protein SpsA, Chain A"/>
    <property type="match status" value="1"/>
</dbReference>
<evidence type="ECO:0000313" key="3">
    <source>
        <dbReference type="Proteomes" id="UP000287296"/>
    </source>
</evidence>
<dbReference type="Proteomes" id="UP000287296">
    <property type="component" value="Unassembled WGS sequence"/>
</dbReference>
<organism evidence="2 3">
    <name type="scientific">Siminovitchia terrae</name>
    <name type="common">Bacillus terrae</name>
    <dbReference type="NCBI Taxonomy" id="1914933"/>
    <lineage>
        <taxon>Bacteria</taxon>
        <taxon>Bacillati</taxon>
        <taxon>Bacillota</taxon>
        <taxon>Bacilli</taxon>
        <taxon>Bacillales</taxon>
        <taxon>Bacillaceae</taxon>
        <taxon>Siminovitchia</taxon>
    </lineage>
</organism>